<name>A0A094IYT8_9BACL</name>
<dbReference type="EMBL" id="JPZO01000090">
    <property type="protein sequence ID" value="KFZ32287.1"/>
    <property type="molecule type" value="Genomic_DNA"/>
</dbReference>
<dbReference type="AlphaFoldDB" id="A0A094IYT8"/>
<reference evidence="1" key="1">
    <citation type="submission" date="2014-08" db="EMBL/GenBank/DDBJ databases">
        <title>Fullgenome sequencing of Anoxybacillus sp.25 isolate from Garga hot-spring Russia.</title>
        <authorList>
            <person name="Rozanov A.S."/>
            <person name="Kotenko A.V."/>
            <person name="Malup T.K."/>
            <person name="Peltek S.E."/>
        </authorList>
    </citation>
    <scope>NUCLEOTIDE SEQUENCE [LARGE SCALE GENOMIC DNA]</scope>
    <source>
        <strain evidence="1">25</strain>
    </source>
</reference>
<sequence>MVDIQIDTDKPIEEVFKGLGITATKDIIVETKNWGDTFVHEITFDKKFLDSNIAVYPNEWN</sequence>
<protein>
    <submittedName>
        <fullName evidence="1">Uncharacterized protein</fullName>
    </submittedName>
</protein>
<gene>
    <name evidence="1" type="ORF">JS44_12515</name>
</gene>
<organism evidence="1">
    <name type="scientific">Anoxybacillus flavithermus</name>
    <dbReference type="NCBI Taxonomy" id="33934"/>
    <lineage>
        <taxon>Bacteria</taxon>
        <taxon>Bacillati</taxon>
        <taxon>Bacillota</taxon>
        <taxon>Bacilli</taxon>
        <taxon>Bacillales</taxon>
        <taxon>Anoxybacillaceae</taxon>
        <taxon>Anoxybacillus</taxon>
    </lineage>
</organism>
<accession>A0A094IYT8</accession>
<evidence type="ECO:0000313" key="1">
    <source>
        <dbReference type="EMBL" id="KFZ32287.1"/>
    </source>
</evidence>
<comment type="caution">
    <text evidence="1">The sequence shown here is derived from an EMBL/GenBank/DDBJ whole genome shotgun (WGS) entry which is preliminary data.</text>
</comment>
<proteinExistence type="predicted"/>